<keyword evidence="1" id="KW-0732">Signal</keyword>
<feature type="signal peptide" evidence="1">
    <location>
        <begin position="1"/>
        <end position="26"/>
    </location>
</feature>
<reference evidence="2 3" key="1">
    <citation type="submission" date="2019-02" db="EMBL/GenBank/DDBJ databases">
        <title>Deep-cultivation of Planctomycetes and their phenomic and genomic characterization uncovers novel biology.</title>
        <authorList>
            <person name="Wiegand S."/>
            <person name="Jogler M."/>
            <person name="Boedeker C."/>
            <person name="Pinto D."/>
            <person name="Vollmers J."/>
            <person name="Rivas-Marin E."/>
            <person name="Kohn T."/>
            <person name="Peeters S.H."/>
            <person name="Heuer A."/>
            <person name="Rast P."/>
            <person name="Oberbeckmann S."/>
            <person name="Bunk B."/>
            <person name="Jeske O."/>
            <person name="Meyerdierks A."/>
            <person name="Storesund J.E."/>
            <person name="Kallscheuer N."/>
            <person name="Luecker S."/>
            <person name="Lage O.M."/>
            <person name="Pohl T."/>
            <person name="Merkel B.J."/>
            <person name="Hornburger P."/>
            <person name="Mueller R.-W."/>
            <person name="Bruemmer F."/>
            <person name="Labrenz M."/>
            <person name="Spormann A.M."/>
            <person name="Op Den Camp H."/>
            <person name="Overmann J."/>
            <person name="Amann R."/>
            <person name="Jetten M.S.M."/>
            <person name="Mascher T."/>
            <person name="Medema M.H."/>
            <person name="Devos D.P."/>
            <person name="Kaster A.-K."/>
            <person name="Ovreas L."/>
            <person name="Rohde M."/>
            <person name="Galperin M.Y."/>
            <person name="Jogler C."/>
        </authorList>
    </citation>
    <scope>NUCLEOTIDE SEQUENCE [LARGE SCALE GENOMIC DNA]</scope>
    <source>
        <strain evidence="2 3">KOR42</strain>
    </source>
</reference>
<dbReference type="SUPFAM" id="SSF56784">
    <property type="entry name" value="HAD-like"/>
    <property type="match status" value="1"/>
</dbReference>
<keyword evidence="3" id="KW-1185">Reference proteome</keyword>
<comment type="caution">
    <text evidence="2">The sequence shown here is derived from an EMBL/GenBank/DDBJ whole genome shotgun (WGS) entry which is preliminary data.</text>
</comment>
<dbReference type="Gene3D" id="3.40.50.1000">
    <property type="entry name" value="HAD superfamily/HAD-like"/>
    <property type="match status" value="1"/>
</dbReference>
<dbReference type="Proteomes" id="UP000317243">
    <property type="component" value="Unassembled WGS sequence"/>
</dbReference>
<dbReference type="OrthoDB" id="9799365at2"/>
<evidence type="ECO:0000313" key="2">
    <source>
        <dbReference type="EMBL" id="TWT29147.1"/>
    </source>
</evidence>
<dbReference type="GO" id="GO:0016787">
    <property type="term" value="F:hydrolase activity"/>
    <property type="evidence" value="ECO:0007669"/>
    <property type="project" value="UniProtKB-KW"/>
</dbReference>
<sequence length="334" mass="37613" precursor="true">MPTFRLKLATLFAILLHGLFVSSAFSQDDPLPSWNDGPTKSAIIEFVESVTREGSPTFVRPINRIAVFDNDGTLWPEDPIPFQLAFALDELKRLAPSHPEWKNNPVLQAGLNDDIPTLLTSGEKGLIEILDASHTKITTTEFDKRVQNWSRTAKHPRFKRRYLDLTYQPMQEVLRYLRANKFKTWIVSGGGADFMRVWSRRVYGIPPEQVIGSVGNTKFGMQEGLPVLIKEPGVSFVDDKTGKPVGIHRQLGRRPIAAFGNSDGDLEMLQWTTIERKTSFGLIVHHTDAVREYAYDAHPKSSGKLVKALEQAKGNGWVVVDMKNDWATIFSPEK</sequence>
<evidence type="ECO:0000313" key="3">
    <source>
        <dbReference type="Proteomes" id="UP000317243"/>
    </source>
</evidence>
<protein>
    <submittedName>
        <fullName evidence="2">Haloacid dehalogenase-like hydrolase</fullName>
    </submittedName>
</protein>
<keyword evidence="2" id="KW-0378">Hydrolase</keyword>
<dbReference type="InterPro" id="IPR036412">
    <property type="entry name" value="HAD-like_sf"/>
</dbReference>
<name>A0A5C5UU11_9PLAN</name>
<dbReference type="Pfam" id="PF12710">
    <property type="entry name" value="HAD"/>
    <property type="match status" value="1"/>
</dbReference>
<accession>A0A5C5UU11</accession>
<feature type="chain" id="PRO_5022897428" evidence="1">
    <location>
        <begin position="27"/>
        <end position="334"/>
    </location>
</feature>
<organism evidence="2 3">
    <name type="scientific">Thalassoglobus neptunius</name>
    <dbReference type="NCBI Taxonomy" id="1938619"/>
    <lineage>
        <taxon>Bacteria</taxon>
        <taxon>Pseudomonadati</taxon>
        <taxon>Planctomycetota</taxon>
        <taxon>Planctomycetia</taxon>
        <taxon>Planctomycetales</taxon>
        <taxon>Planctomycetaceae</taxon>
        <taxon>Thalassoglobus</taxon>
    </lineage>
</organism>
<dbReference type="EMBL" id="SIHI01000140">
    <property type="protein sequence ID" value="TWT29147.1"/>
    <property type="molecule type" value="Genomic_DNA"/>
</dbReference>
<dbReference type="CDD" id="cd01427">
    <property type="entry name" value="HAD_like"/>
    <property type="match status" value="1"/>
</dbReference>
<evidence type="ECO:0000256" key="1">
    <source>
        <dbReference type="SAM" id="SignalP"/>
    </source>
</evidence>
<dbReference type="AlphaFoldDB" id="A0A5C5UU11"/>
<dbReference type="RefSeq" id="WP_146512748.1">
    <property type="nucleotide sequence ID" value="NZ_SIHI01000140.1"/>
</dbReference>
<gene>
    <name evidence="2" type="ORF">KOR42_55640</name>
</gene>
<proteinExistence type="predicted"/>
<dbReference type="InterPro" id="IPR023214">
    <property type="entry name" value="HAD_sf"/>
</dbReference>